<dbReference type="SUPFAM" id="SSF56524">
    <property type="entry name" value="Oxidoreductase molybdopterin-binding domain"/>
    <property type="match status" value="1"/>
</dbReference>
<evidence type="ECO:0000256" key="2">
    <source>
        <dbReference type="SAM" id="Phobius"/>
    </source>
</evidence>
<dbReference type="SUPFAM" id="SSF81296">
    <property type="entry name" value="E set domains"/>
    <property type="match status" value="1"/>
</dbReference>
<feature type="region of interest" description="Disordered" evidence="1">
    <location>
        <begin position="471"/>
        <end position="495"/>
    </location>
</feature>
<dbReference type="EMBL" id="JBHUDC010000005">
    <property type="protein sequence ID" value="MFD1513690.1"/>
    <property type="molecule type" value="Genomic_DNA"/>
</dbReference>
<dbReference type="InterPro" id="IPR005066">
    <property type="entry name" value="MoCF_OxRdtse_dimer"/>
</dbReference>
<feature type="transmembrane region" description="Helical" evidence="2">
    <location>
        <begin position="12"/>
        <end position="33"/>
    </location>
</feature>
<dbReference type="InterPro" id="IPR000572">
    <property type="entry name" value="OxRdtase_Mopterin-bd_dom"/>
</dbReference>
<dbReference type="Gene3D" id="2.60.40.650">
    <property type="match status" value="1"/>
</dbReference>
<evidence type="ECO:0000259" key="4">
    <source>
        <dbReference type="Pfam" id="PF03404"/>
    </source>
</evidence>
<evidence type="ECO:0000259" key="3">
    <source>
        <dbReference type="Pfam" id="PF00174"/>
    </source>
</evidence>
<proteinExistence type="predicted"/>
<keyword evidence="6" id="KW-1185">Reference proteome</keyword>
<feature type="domain" description="Oxidoreductase molybdopterin-binding" evidence="3">
    <location>
        <begin position="233"/>
        <end position="378"/>
    </location>
</feature>
<comment type="caution">
    <text evidence="5">The sequence shown here is derived from an EMBL/GenBank/DDBJ whole genome shotgun (WGS) entry which is preliminary data.</text>
</comment>
<dbReference type="Proteomes" id="UP001597187">
    <property type="component" value="Unassembled WGS sequence"/>
</dbReference>
<sequence length="495" mass="51789">MDSYRTRARTALPAVGVALAAGVAAVAGSYAVAGSTTGYVVAPVESGLSRAMPGAVVTFAITVLGSLGQQLSLLTATLLVVGVVASVALAGVVVARRAPPLVGAVGAGVVVGALALLVTGEPLAALGAGTPVVVVLDAVDLFGRRVADAGTRVDPGRRSALGTLAAAFAFGVLGIDVGSRLGDESGGAAAPAPQRADTQRLLAQASEQSLDVEGLEPLVSDSFYQVDINAVDPSVDADSWSMAVTGNVDREVTYSYDDLRAMESRPEFVTLRCVGESLNGKKMDTALWETVPVAPLLDEAGVGDANCCVMARAADGFYEEFPLSVLRTARIAYGMNGEALPRAHGAPARLLVPGHWGEINVKWLTELEILTEEVDGYWEERGWHGTGPVNTVAKLHVLDQREGSVVVAGHAYAGTRGISRVEVSTDGGETWTDAELSEELPGEDVWRQWAYEYDHPDTEHEVVVRAYDGDGTRQPQEEREAFPSGPSGWVSRTVS</sequence>
<dbReference type="InterPro" id="IPR014756">
    <property type="entry name" value="Ig_E-set"/>
</dbReference>
<dbReference type="Pfam" id="PF00174">
    <property type="entry name" value="Oxidored_molyb"/>
    <property type="match status" value="1"/>
</dbReference>
<dbReference type="InterPro" id="IPR036374">
    <property type="entry name" value="OxRdtase_Mopterin-bd_sf"/>
</dbReference>
<dbReference type="Pfam" id="PF03404">
    <property type="entry name" value="Mo-co_dimer"/>
    <property type="match status" value="1"/>
</dbReference>
<dbReference type="Gene3D" id="3.90.420.10">
    <property type="entry name" value="Oxidoreductase, molybdopterin-binding domain"/>
    <property type="match status" value="1"/>
</dbReference>
<feature type="compositionally biased region" description="Basic and acidic residues" evidence="1">
    <location>
        <begin position="471"/>
        <end position="481"/>
    </location>
</feature>
<keyword evidence="2" id="KW-0472">Membrane</keyword>
<protein>
    <submittedName>
        <fullName evidence="5">Molybdopterin-dependent oxidoreductase</fullName>
    </submittedName>
</protein>
<keyword evidence="2" id="KW-1133">Transmembrane helix</keyword>
<feature type="domain" description="Moybdenum cofactor oxidoreductase dimerisation" evidence="4">
    <location>
        <begin position="399"/>
        <end position="477"/>
    </location>
</feature>
<keyword evidence="2" id="KW-0812">Transmembrane</keyword>
<dbReference type="AlphaFoldDB" id="A0ABD6AUW6"/>
<feature type="transmembrane region" description="Helical" evidence="2">
    <location>
        <begin position="73"/>
        <end position="94"/>
    </location>
</feature>
<gene>
    <name evidence="5" type="ORF">ACFSBT_10405</name>
</gene>
<dbReference type="PANTHER" id="PTHR19372:SF7">
    <property type="entry name" value="SULFITE OXIDASE, MITOCHONDRIAL"/>
    <property type="match status" value="1"/>
</dbReference>
<organism evidence="5 6">
    <name type="scientific">Halomarina rubra</name>
    <dbReference type="NCBI Taxonomy" id="2071873"/>
    <lineage>
        <taxon>Archaea</taxon>
        <taxon>Methanobacteriati</taxon>
        <taxon>Methanobacteriota</taxon>
        <taxon>Stenosarchaea group</taxon>
        <taxon>Halobacteria</taxon>
        <taxon>Halobacteriales</taxon>
        <taxon>Natronomonadaceae</taxon>
        <taxon>Halomarina</taxon>
    </lineage>
</organism>
<evidence type="ECO:0000313" key="6">
    <source>
        <dbReference type="Proteomes" id="UP001597187"/>
    </source>
</evidence>
<accession>A0ABD6AUW6</accession>
<feature type="transmembrane region" description="Helical" evidence="2">
    <location>
        <begin position="101"/>
        <end position="118"/>
    </location>
</feature>
<reference evidence="5 6" key="1">
    <citation type="journal article" date="2019" name="Int. J. Syst. Evol. Microbiol.">
        <title>The Global Catalogue of Microorganisms (GCM) 10K type strain sequencing project: providing services to taxonomists for standard genome sequencing and annotation.</title>
        <authorList>
            <consortium name="The Broad Institute Genomics Platform"/>
            <consortium name="The Broad Institute Genome Sequencing Center for Infectious Disease"/>
            <person name="Wu L."/>
            <person name="Ma J."/>
        </authorList>
    </citation>
    <scope>NUCLEOTIDE SEQUENCE [LARGE SCALE GENOMIC DNA]</scope>
    <source>
        <strain evidence="5 6">CGMCC 1.12563</strain>
    </source>
</reference>
<name>A0ABD6AUW6_9EURY</name>
<dbReference type="RefSeq" id="WP_250873662.1">
    <property type="nucleotide sequence ID" value="NZ_JALXFV010000005.1"/>
</dbReference>
<evidence type="ECO:0000313" key="5">
    <source>
        <dbReference type="EMBL" id="MFD1513690.1"/>
    </source>
</evidence>
<dbReference type="PANTHER" id="PTHR19372">
    <property type="entry name" value="SULFITE REDUCTASE"/>
    <property type="match status" value="1"/>
</dbReference>
<evidence type="ECO:0000256" key="1">
    <source>
        <dbReference type="SAM" id="MobiDB-lite"/>
    </source>
</evidence>